<dbReference type="RefSeq" id="WP_003467656.1">
    <property type="nucleotide sequence ID" value="NZ_CABHIS010000005.1"/>
</dbReference>
<dbReference type="InterPro" id="IPR000212">
    <property type="entry name" value="DNA_helicase_UvrD/REP"/>
</dbReference>
<feature type="domain" description="UvrD-like helicase C-terminal" evidence="2">
    <location>
        <begin position="517"/>
        <end position="567"/>
    </location>
</feature>
<organism evidence="3 4">
    <name type="scientific">Clostridium perfringens</name>
    <dbReference type="NCBI Taxonomy" id="1502"/>
    <lineage>
        <taxon>Bacteria</taxon>
        <taxon>Bacillati</taxon>
        <taxon>Bacillota</taxon>
        <taxon>Clostridia</taxon>
        <taxon>Eubacteriales</taxon>
        <taxon>Clostridiaceae</taxon>
        <taxon>Clostridium</taxon>
    </lineage>
</organism>
<dbReference type="Proteomes" id="UP001288944">
    <property type="component" value="Unassembled WGS sequence"/>
</dbReference>
<dbReference type="GO" id="GO:0003677">
    <property type="term" value="F:DNA binding"/>
    <property type="evidence" value="ECO:0007669"/>
    <property type="project" value="InterPro"/>
</dbReference>
<sequence>MGINISLNKSEKLTKGEQRVLDALKNAYANMDYDVFLYVQPSLARKRPDFVVIDSKRGILILEVKDWSENYIKSVNKRKVVLLDDECENPTMQVKGYRSMLNSALFNRGFDNIEEDDINIGVIFTNMDEVEKINPRLELLFNKDISYTFKNHINKLNLDKLFNYNKVNFSEDDLKQVRIALFPEIEIIKDKKSGENKGVKALDFEQEDFAKRIPLGNYMVTGVPGSGKTVMLLARAIYLVKENPDWKVLILTYNKSLNYKLNNNLERLAEIFKEDINNKYINIDNIEIRTFHNELLNLTGRVKRPQGMSEKEWFDEGWVNKAKEKVRQKYDAILIDEYQDFRMNWIELCVNLCKDYYIDDKVVKNIFLAGDRLQSIYNNKDISWKSIGIDMRGRSKLLKTSYRSAKQHMSLALDFLRNDKVLKDEVEKFYKDNSDDKELNALNNGSLEFITGDFSEITNKILELKNQGYENKDILILAATERICKNIKECSNDKNIKYQMKFVKDLDNSSIGNNIILTTYHSSKGLEAKVVILTTIDSIYTGDDCDDHLKRKVAYVGITRASEKLFIFSKYGEEGPLLNELKELSMVNV</sequence>
<evidence type="ECO:0000313" key="3">
    <source>
        <dbReference type="EMBL" id="MDZ7540696.1"/>
    </source>
</evidence>
<dbReference type="GO" id="GO:0005524">
    <property type="term" value="F:ATP binding"/>
    <property type="evidence" value="ECO:0007669"/>
    <property type="project" value="InterPro"/>
</dbReference>
<evidence type="ECO:0000259" key="1">
    <source>
        <dbReference type="Pfam" id="PF08378"/>
    </source>
</evidence>
<comment type="caution">
    <text evidence="3">The sequence shown here is derived from an EMBL/GenBank/DDBJ whole genome shotgun (WGS) entry which is preliminary data.</text>
</comment>
<dbReference type="InterPro" id="IPR011528">
    <property type="entry name" value="NERD"/>
</dbReference>
<gene>
    <name evidence="3" type="ORF">GNF83_05430</name>
</gene>
<protein>
    <submittedName>
        <fullName evidence="3">AAA family ATPase</fullName>
    </submittedName>
</protein>
<dbReference type="Pfam" id="PF13245">
    <property type="entry name" value="AAA_19"/>
    <property type="match status" value="1"/>
</dbReference>
<dbReference type="InterPro" id="IPR027785">
    <property type="entry name" value="UvrD-like_helicase_C"/>
</dbReference>
<dbReference type="GO" id="GO:0043138">
    <property type="term" value="F:3'-5' DNA helicase activity"/>
    <property type="evidence" value="ECO:0007669"/>
    <property type="project" value="TreeGrafter"/>
</dbReference>
<dbReference type="Gene3D" id="3.40.50.300">
    <property type="entry name" value="P-loop containing nucleotide triphosphate hydrolases"/>
    <property type="match status" value="2"/>
</dbReference>
<proteinExistence type="predicted"/>
<evidence type="ECO:0000259" key="2">
    <source>
        <dbReference type="Pfam" id="PF13538"/>
    </source>
</evidence>
<dbReference type="Pfam" id="PF08378">
    <property type="entry name" value="NERD"/>
    <property type="match status" value="1"/>
</dbReference>
<dbReference type="AlphaFoldDB" id="A0AAW9KD81"/>
<feature type="domain" description="NERD" evidence="1">
    <location>
        <begin position="14"/>
        <end position="108"/>
    </location>
</feature>
<reference evidence="3" key="1">
    <citation type="submission" date="2019-11" db="EMBL/GenBank/DDBJ databases">
        <title>Characterization of Clostridium perfringens isolates from swine manure treated agricultural soils.</title>
        <authorList>
            <person name="Wushke S.T."/>
        </authorList>
    </citation>
    <scope>NUCLEOTIDE SEQUENCE</scope>
    <source>
        <strain evidence="3">X62</strain>
    </source>
</reference>
<dbReference type="SUPFAM" id="SSF52540">
    <property type="entry name" value="P-loop containing nucleoside triphosphate hydrolases"/>
    <property type="match status" value="1"/>
</dbReference>
<dbReference type="PANTHER" id="PTHR11070:SF2">
    <property type="entry name" value="ATP-DEPENDENT DNA HELICASE SRS2"/>
    <property type="match status" value="1"/>
</dbReference>
<evidence type="ECO:0000313" key="4">
    <source>
        <dbReference type="Proteomes" id="UP001288944"/>
    </source>
</evidence>
<dbReference type="EMBL" id="WNUR01000008">
    <property type="protein sequence ID" value="MDZ7540696.1"/>
    <property type="molecule type" value="Genomic_DNA"/>
</dbReference>
<dbReference type="PANTHER" id="PTHR11070">
    <property type="entry name" value="UVRD / RECB / PCRA DNA HELICASE FAMILY MEMBER"/>
    <property type="match status" value="1"/>
</dbReference>
<accession>A0AAW9KD81</accession>
<dbReference type="Pfam" id="PF13538">
    <property type="entry name" value="UvrD_C_2"/>
    <property type="match status" value="1"/>
</dbReference>
<name>A0AAW9KD81_CLOPF</name>
<dbReference type="GO" id="GO:0000725">
    <property type="term" value="P:recombinational repair"/>
    <property type="evidence" value="ECO:0007669"/>
    <property type="project" value="TreeGrafter"/>
</dbReference>
<dbReference type="InterPro" id="IPR027417">
    <property type="entry name" value="P-loop_NTPase"/>
</dbReference>